<gene>
    <name evidence="2" type="ORF">SEVIR_9G348900v2</name>
</gene>
<reference evidence="2" key="1">
    <citation type="submission" date="2019-03" db="EMBL/GenBank/DDBJ databases">
        <title>WGS assembly of Setaria viridis.</title>
        <authorList>
            <person name="Huang P."/>
            <person name="Jenkins J."/>
            <person name="Grimwood J."/>
            <person name="Barry K."/>
            <person name="Healey A."/>
            <person name="Mamidi S."/>
            <person name="Sreedasyam A."/>
            <person name="Shu S."/>
            <person name="Feldman M."/>
            <person name="Wu J."/>
            <person name="Yu Y."/>
            <person name="Chen C."/>
            <person name="Johnson J."/>
            <person name="Rokhsar D."/>
            <person name="Baxter I."/>
            <person name="Schmutz J."/>
            <person name="Brutnell T."/>
            <person name="Kellogg E."/>
        </authorList>
    </citation>
    <scope>NUCLEOTIDE SEQUENCE [LARGE SCALE GENOMIC DNA]</scope>
</reference>
<organism evidence="2 3">
    <name type="scientific">Setaria viridis</name>
    <name type="common">Green bristlegrass</name>
    <name type="synonym">Setaria italica subsp. viridis</name>
    <dbReference type="NCBI Taxonomy" id="4556"/>
    <lineage>
        <taxon>Eukaryota</taxon>
        <taxon>Viridiplantae</taxon>
        <taxon>Streptophyta</taxon>
        <taxon>Embryophyta</taxon>
        <taxon>Tracheophyta</taxon>
        <taxon>Spermatophyta</taxon>
        <taxon>Magnoliopsida</taxon>
        <taxon>Liliopsida</taxon>
        <taxon>Poales</taxon>
        <taxon>Poaceae</taxon>
        <taxon>PACMAD clade</taxon>
        <taxon>Panicoideae</taxon>
        <taxon>Panicodae</taxon>
        <taxon>Paniceae</taxon>
        <taxon>Cenchrinae</taxon>
        <taxon>Setaria</taxon>
    </lineage>
</organism>
<evidence type="ECO:0000313" key="3">
    <source>
        <dbReference type="Proteomes" id="UP000298652"/>
    </source>
</evidence>
<proteinExistence type="predicted"/>
<keyword evidence="3" id="KW-1185">Reference proteome</keyword>
<dbReference type="AlphaFoldDB" id="A0A4U6T4A0"/>
<evidence type="ECO:0000313" key="2">
    <source>
        <dbReference type="EMBL" id="TKV95238.1"/>
    </source>
</evidence>
<feature type="region of interest" description="Disordered" evidence="1">
    <location>
        <begin position="69"/>
        <end position="127"/>
    </location>
</feature>
<protein>
    <submittedName>
        <fullName evidence="2">Uncharacterized protein</fullName>
    </submittedName>
</protein>
<dbReference type="Gramene" id="TKV95238">
    <property type="protein sequence ID" value="TKV95238"/>
    <property type="gene ID" value="SEVIR_9G348900v2"/>
</dbReference>
<feature type="compositionally biased region" description="Low complexity" evidence="1">
    <location>
        <begin position="100"/>
        <end position="111"/>
    </location>
</feature>
<name>A0A4U6T4A0_SETVI</name>
<sequence>MSLPLATCVSRSPDKSLVRCFLSSSVCPLPPAPVFFPSLPTPHRTPPPGSRVASTPFAAALFLAGPGDGLSPLPFPPPSPPAAKRPKMFFSSDSEADAEPTSPSAAGAGADPGRRRPRYKHRKVAILPRAAPPSLDLRLLSRSIT</sequence>
<dbReference type="EMBL" id="CM016560">
    <property type="protein sequence ID" value="TKV95238.1"/>
    <property type="molecule type" value="Genomic_DNA"/>
</dbReference>
<feature type="compositionally biased region" description="Pro residues" evidence="1">
    <location>
        <begin position="73"/>
        <end position="83"/>
    </location>
</feature>
<accession>A0A4U6T4A0</accession>
<feature type="compositionally biased region" description="Basic residues" evidence="1">
    <location>
        <begin position="115"/>
        <end position="124"/>
    </location>
</feature>
<evidence type="ECO:0000256" key="1">
    <source>
        <dbReference type="SAM" id="MobiDB-lite"/>
    </source>
</evidence>
<dbReference type="Proteomes" id="UP000298652">
    <property type="component" value="Chromosome 9"/>
</dbReference>